<evidence type="ECO:0000313" key="3">
    <source>
        <dbReference type="Proteomes" id="UP000229523"/>
    </source>
</evidence>
<keyword evidence="3" id="KW-1185">Reference proteome</keyword>
<dbReference type="AlphaFoldDB" id="A0A364JL11"/>
<organism evidence="2 3">
    <name type="scientific">Macrococcoides goetzii</name>
    <dbReference type="NCBI Taxonomy" id="1891097"/>
    <lineage>
        <taxon>Bacteria</taxon>
        <taxon>Bacillati</taxon>
        <taxon>Bacillota</taxon>
        <taxon>Bacilli</taxon>
        <taxon>Bacillales</taxon>
        <taxon>Staphylococcaceae</taxon>
        <taxon>Macrococcoides</taxon>
    </lineage>
</organism>
<protein>
    <submittedName>
        <fullName evidence="2">Uncharacterized protein</fullName>
    </submittedName>
</protein>
<accession>A0A364JL11</accession>
<proteinExistence type="predicted"/>
<evidence type="ECO:0000313" key="2">
    <source>
        <dbReference type="EMBL" id="RAI79337.1"/>
    </source>
</evidence>
<dbReference type="Proteomes" id="UP000229523">
    <property type="component" value="Unassembled WGS sequence"/>
</dbReference>
<evidence type="ECO:0000256" key="1">
    <source>
        <dbReference type="SAM" id="MobiDB-lite"/>
    </source>
</evidence>
<sequence>MDKVTAYKSAVDNGVIPQGNVMEGPASAAYESSLRVESGQEKSVYTSNPNPNNPATSKYDHLYNSSNATDDIDPNWSPETENTEDVDAWRENVPGGLSSGEIQMKNLIENGQYTEPDAQEIYNKILEKERQYGN</sequence>
<gene>
    <name evidence="2" type="ORF">BFS35_012315</name>
</gene>
<dbReference type="EMBL" id="MJBI02000009">
    <property type="protein sequence ID" value="RAI79337.1"/>
    <property type="molecule type" value="Genomic_DNA"/>
</dbReference>
<reference evidence="2 3" key="1">
    <citation type="journal article" date="2018" name="Front. Microbiol.">
        <title>Description and Comparative Genomics of Macrococcus caseolyticus subsp. hominis subsp. nov., Macrococcus goetzii sp. nov., Macrococcus epidermidis sp. nov., and Macrococcus bohemicus sp. nov., Novel Macrococci From Human Clinical Material With Virulence Potential and Suspected Uptake of Foreign DNA by Natural Transformation.</title>
        <authorList>
            <person name="Maslanova I."/>
            <person name="Wertheimer Z."/>
            <person name="Sedlacek I."/>
            <person name="Svec P."/>
            <person name="Indrakova A."/>
            <person name="Kovarovic V."/>
            <person name="Schumann P."/>
            <person name="Sproer C."/>
            <person name="Kralova S."/>
            <person name="Sedo O."/>
            <person name="Kristofova L."/>
            <person name="Vrbovska V."/>
            <person name="Fuzik T."/>
            <person name="Petras P."/>
            <person name="Zdrahal Z."/>
            <person name="Ruzickova V."/>
            <person name="Doskar J."/>
            <person name="Pantucek R."/>
        </authorList>
    </citation>
    <scope>NUCLEOTIDE SEQUENCE [LARGE SCALE GENOMIC DNA]</scope>
    <source>
        <strain evidence="2 3">CCM 4927</strain>
    </source>
</reference>
<name>A0A364JL11_9STAP</name>
<feature type="region of interest" description="Disordered" evidence="1">
    <location>
        <begin position="1"/>
        <end position="85"/>
    </location>
</feature>
<comment type="caution">
    <text evidence="2">The sequence shown here is derived from an EMBL/GenBank/DDBJ whole genome shotgun (WGS) entry which is preliminary data.</text>
</comment>